<evidence type="ECO:0000313" key="2">
    <source>
        <dbReference type="Proteomes" id="UP000326837"/>
    </source>
</evidence>
<evidence type="ECO:0000313" key="1">
    <source>
        <dbReference type="EMBL" id="BBO35003.1"/>
    </source>
</evidence>
<reference evidence="2" key="1">
    <citation type="submission" date="2019-10" db="EMBL/GenBank/DDBJ databases">
        <title>Lacipirellula parvula gen. nov., sp. nov., representing a lineage of planctomycetes widespread in freshwater anoxic habitats, and description of the family Lacipirellulaceae.</title>
        <authorList>
            <person name="Dedysh S.N."/>
            <person name="Kulichevskaya I.S."/>
            <person name="Beletsky A.V."/>
            <person name="Rakitin A.L."/>
            <person name="Mardanov A.V."/>
            <person name="Ivanova A.A."/>
            <person name="Saltykova V.X."/>
            <person name="Rijpstra W.I.C."/>
            <person name="Sinninghe Damste J.S."/>
            <person name="Ravin N.V."/>
        </authorList>
    </citation>
    <scope>NUCLEOTIDE SEQUENCE [LARGE SCALE GENOMIC DNA]</scope>
    <source>
        <strain evidence="2">PX69</strain>
    </source>
</reference>
<dbReference type="EMBL" id="AP021861">
    <property type="protein sequence ID" value="BBO35003.1"/>
    <property type="molecule type" value="Genomic_DNA"/>
</dbReference>
<accession>A0A5K7XKU6</accession>
<protein>
    <submittedName>
        <fullName evidence="1">Uncharacterized protein</fullName>
    </submittedName>
</protein>
<dbReference type="KEGG" id="lpav:PLANPX_4615"/>
<name>A0A5K7XKU6_9BACT</name>
<dbReference type="AlphaFoldDB" id="A0A5K7XKU6"/>
<proteinExistence type="predicted"/>
<sequence>MRYFIDVTVEDDPKRSVELKGMPAIPSAGDTVAVEAAGVTAYGVVMHRHFQYESPNICRVSLVCVHDNPE</sequence>
<organism evidence="1 2">
    <name type="scientific">Lacipirellula parvula</name>
    <dbReference type="NCBI Taxonomy" id="2650471"/>
    <lineage>
        <taxon>Bacteria</taxon>
        <taxon>Pseudomonadati</taxon>
        <taxon>Planctomycetota</taxon>
        <taxon>Planctomycetia</taxon>
        <taxon>Pirellulales</taxon>
        <taxon>Lacipirellulaceae</taxon>
        <taxon>Lacipirellula</taxon>
    </lineage>
</organism>
<gene>
    <name evidence="1" type="ORF">PLANPX_4615</name>
</gene>
<dbReference type="Proteomes" id="UP000326837">
    <property type="component" value="Chromosome"/>
</dbReference>
<keyword evidence="2" id="KW-1185">Reference proteome</keyword>
<dbReference type="RefSeq" id="WP_152100475.1">
    <property type="nucleotide sequence ID" value="NZ_AP021861.1"/>
</dbReference>